<dbReference type="EMBL" id="JAIGNO010000003">
    <property type="protein sequence ID" value="MBX7482117.1"/>
    <property type="molecule type" value="Genomic_DNA"/>
</dbReference>
<dbReference type="PANTHER" id="PTHR35525:SF3">
    <property type="entry name" value="BLL6575 PROTEIN"/>
    <property type="match status" value="1"/>
</dbReference>
<evidence type="ECO:0000313" key="3">
    <source>
        <dbReference type="Proteomes" id="UP000755104"/>
    </source>
</evidence>
<dbReference type="SUPFAM" id="SSF160904">
    <property type="entry name" value="Jann2411-like"/>
    <property type="match status" value="1"/>
</dbReference>
<name>A0ABS7J4A2_9SPHN</name>
<feature type="domain" description="Zinc finger CGNR" evidence="1">
    <location>
        <begin position="136"/>
        <end position="178"/>
    </location>
</feature>
<protein>
    <submittedName>
        <fullName evidence="2">CGNR zinc finger domain-containing protein</fullName>
    </submittedName>
</protein>
<dbReference type="Pfam" id="PF11706">
    <property type="entry name" value="zf-CGNR"/>
    <property type="match status" value="1"/>
</dbReference>
<dbReference type="RefSeq" id="WP_221556882.1">
    <property type="nucleotide sequence ID" value="NZ_JAIGNO010000003.1"/>
</dbReference>
<evidence type="ECO:0000259" key="1">
    <source>
        <dbReference type="Pfam" id="PF11706"/>
    </source>
</evidence>
<proteinExistence type="predicted"/>
<dbReference type="Gene3D" id="1.10.3300.10">
    <property type="entry name" value="Jann2411-like domain"/>
    <property type="match status" value="1"/>
</dbReference>
<dbReference type="InterPro" id="IPR023286">
    <property type="entry name" value="ABATE_dom_sf"/>
</dbReference>
<organism evidence="2 3">
    <name type="scientific">Qipengyuania qiaonensis</name>
    <dbReference type="NCBI Taxonomy" id="2867240"/>
    <lineage>
        <taxon>Bacteria</taxon>
        <taxon>Pseudomonadati</taxon>
        <taxon>Pseudomonadota</taxon>
        <taxon>Alphaproteobacteria</taxon>
        <taxon>Sphingomonadales</taxon>
        <taxon>Erythrobacteraceae</taxon>
        <taxon>Qipengyuania</taxon>
    </lineage>
</organism>
<sequence length="187" mass="20655">MGKRRFEYASGSPALDLVDTVSSRGTANIELLETPGDLSFWLHGLKIVAQDVTDHDLRDVRSLRNGIFRSAAAVLAAKDPAPEDVELINRTAAFQSFRPQLIEGSVILAADDPVRAAMAMLAAEAVTILSLPNRHRIRSCPECSMIFFDKSKPGRRKWCSSSSGCGNRAKVRRFRQKQLQEGSRRDA</sequence>
<gene>
    <name evidence="2" type="ORF">K3174_06210</name>
</gene>
<dbReference type="PANTHER" id="PTHR35525">
    <property type="entry name" value="BLL6575 PROTEIN"/>
    <property type="match status" value="1"/>
</dbReference>
<accession>A0ABS7J4A2</accession>
<dbReference type="InterPro" id="IPR010852">
    <property type="entry name" value="ABATE"/>
</dbReference>
<dbReference type="InterPro" id="IPR021005">
    <property type="entry name" value="Znf_CGNR"/>
</dbReference>
<comment type="caution">
    <text evidence="2">The sequence shown here is derived from an EMBL/GenBank/DDBJ whole genome shotgun (WGS) entry which is preliminary data.</text>
</comment>
<reference evidence="2 3" key="1">
    <citation type="submission" date="2021-08" db="EMBL/GenBank/DDBJ databases">
        <title>Comparative Genomics Analysis of the Genus Qipengyuania Reveals Extensive Genetic Diversity and Metabolic Versatility, Including the Description of Fifteen Novel Species.</title>
        <authorList>
            <person name="Liu Y."/>
        </authorList>
    </citation>
    <scope>NUCLEOTIDE SEQUENCE [LARGE SCALE GENOMIC DNA]</scope>
    <source>
        <strain evidence="2 3">6D47A</strain>
    </source>
</reference>
<dbReference type="Proteomes" id="UP000755104">
    <property type="component" value="Unassembled WGS sequence"/>
</dbReference>
<dbReference type="Pfam" id="PF07336">
    <property type="entry name" value="ABATE"/>
    <property type="match status" value="1"/>
</dbReference>
<evidence type="ECO:0000313" key="2">
    <source>
        <dbReference type="EMBL" id="MBX7482117.1"/>
    </source>
</evidence>
<keyword evidence="3" id="KW-1185">Reference proteome</keyword>